<sequence length="279" mass="31494">MINDQFIKHHKMRQRYWGRSIIGWREFSMSSPNEGHNALSKLEKLGKIGVMFEDSSEYYKTDCEDSELDWTFSAGYQKHTIITQNVDGLHRKAGNNGKHVTELHGKHDRIVCMTCGTYRCRLDFHNELDELNASWLKDQLSDISDSREKSEQLRPDGDAFIRREDYDDIVIPSCSECGNGKSSENGFYKPDVVFFGDTVPKHRVNRCYGAVDASDGLLCIGSSLAVHSAYRFVQRAAAKKIPIAILNVGETRAEVNGLDLLKIEAPAGPTLSRLVEAFE</sequence>
<evidence type="ECO:0000256" key="3">
    <source>
        <dbReference type="PROSITE-ProRule" id="PRU00236"/>
    </source>
</evidence>
<dbReference type="AlphaFoldDB" id="A0A1E7FDH8"/>
<dbReference type="EMBL" id="KV784358">
    <property type="protein sequence ID" value="OEU16105.1"/>
    <property type="molecule type" value="Genomic_DNA"/>
</dbReference>
<dbReference type="OrthoDB" id="424302at2759"/>
<evidence type="ECO:0000256" key="1">
    <source>
        <dbReference type="ARBA" id="ARBA00022679"/>
    </source>
</evidence>
<keyword evidence="3" id="KW-0479">Metal-binding</keyword>
<dbReference type="InterPro" id="IPR029035">
    <property type="entry name" value="DHS-like_NAD/FAD-binding_dom"/>
</dbReference>
<dbReference type="SUPFAM" id="SSF52467">
    <property type="entry name" value="DHS-like NAD/FAD-binding domain"/>
    <property type="match status" value="1"/>
</dbReference>
<dbReference type="InterPro" id="IPR026590">
    <property type="entry name" value="Ssirtuin_cat_dom"/>
</dbReference>
<dbReference type="Proteomes" id="UP000095751">
    <property type="component" value="Unassembled WGS sequence"/>
</dbReference>
<evidence type="ECO:0000313" key="6">
    <source>
        <dbReference type="Proteomes" id="UP000095751"/>
    </source>
</evidence>
<dbReference type="InterPro" id="IPR003000">
    <property type="entry name" value="Sirtuin"/>
</dbReference>
<gene>
    <name evidence="5" type="ORF">FRACYDRAFT_208020</name>
</gene>
<dbReference type="Pfam" id="PF02146">
    <property type="entry name" value="SIR2"/>
    <property type="match status" value="1"/>
</dbReference>
<dbReference type="KEGG" id="fcy:FRACYDRAFT_208020"/>
<proteinExistence type="predicted"/>
<dbReference type="GO" id="GO:0016740">
    <property type="term" value="F:transferase activity"/>
    <property type="evidence" value="ECO:0007669"/>
    <property type="project" value="UniProtKB-KW"/>
</dbReference>
<feature type="binding site" evidence="3">
    <location>
        <position position="112"/>
    </location>
    <ligand>
        <name>Zn(2+)</name>
        <dbReference type="ChEBI" id="CHEBI:29105"/>
    </ligand>
</feature>
<dbReference type="PROSITE" id="PS50305">
    <property type="entry name" value="SIRTUIN"/>
    <property type="match status" value="1"/>
</dbReference>
<protein>
    <submittedName>
        <fullName evidence="5">DHS-like NAD/FAD-binding domain-containing protein</fullName>
    </submittedName>
</protein>
<evidence type="ECO:0000313" key="5">
    <source>
        <dbReference type="EMBL" id="OEU16105.1"/>
    </source>
</evidence>
<name>A0A1E7FDH8_9STRA</name>
<feature type="binding site" evidence="3">
    <location>
        <position position="174"/>
    </location>
    <ligand>
        <name>Zn(2+)</name>
        <dbReference type="ChEBI" id="CHEBI:29105"/>
    </ligand>
</feature>
<dbReference type="InParanoid" id="A0A1E7FDH8"/>
<keyword evidence="1" id="KW-0808">Transferase</keyword>
<dbReference type="PANTHER" id="PTHR47651">
    <property type="entry name" value="NAD-DEPENDENT HISTONE DEACETYLASE HST4"/>
    <property type="match status" value="1"/>
</dbReference>
<keyword evidence="6" id="KW-1185">Reference proteome</keyword>
<organism evidence="5 6">
    <name type="scientific">Fragilariopsis cylindrus CCMP1102</name>
    <dbReference type="NCBI Taxonomy" id="635003"/>
    <lineage>
        <taxon>Eukaryota</taxon>
        <taxon>Sar</taxon>
        <taxon>Stramenopiles</taxon>
        <taxon>Ochrophyta</taxon>
        <taxon>Bacillariophyta</taxon>
        <taxon>Bacillariophyceae</taxon>
        <taxon>Bacillariophycidae</taxon>
        <taxon>Bacillariales</taxon>
        <taxon>Bacillariaceae</taxon>
        <taxon>Fragilariopsis</taxon>
    </lineage>
</organism>
<evidence type="ECO:0000256" key="2">
    <source>
        <dbReference type="ARBA" id="ARBA00023027"/>
    </source>
</evidence>
<evidence type="ECO:0000259" key="4">
    <source>
        <dbReference type="PROSITE" id="PS50305"/>
    </source>
</evidence>
<feature type="binding site" evidence="3">
    <location>
        <position position="177"/>
    </location>
    <ligand>
        <name>Zn(2+)</name>
        <dbReference type="ChEBI" id="CHEBI:29105"/>
    </ligand>
</feature>
<keyword evidence="3" id="KW-0862">Zinc</keyword>
<accession>A0A1E7FDH8</accession>
<dbReference type="GO" id="GO:0046872">
    <property type="term" value="F:metal ion binding"/>
    <property type="evidence" value="ECO:0007669"/>
    <property type="project" value="UniProtKB-KW"/>
</dbReference>
<dbReference type="GO" id="GO:0070403">
    <property type="term" value="F:NAD+ binding"/>
    <property type="evidence" value="ECO:0007669"/>
    <property type="project" value="InterPro"/>
</dbReference>
<dbReference type="PANTHER" id="PTHR47651:SF17">
    <property type="entry name" value="DEACETYLASE SIRTUIN-TYPE DOMAIN-CONTAINING PROTEIN"/>
    <property type="match status" value="1"/>
</dbReference>
<feature type="active site" description="Proton acceptor" evidence="3">
    <location>
        <position position="104"/>
    </location>
</feature>
<reference evidence="5 6" key="1">
    <citation type="submission" date="2016-09" db="EMBL/GenBank/DDBJ databases">
        <title>Extensive genetic diversity and differential bi-allelic expression allows diatom success in the polar Southern Ocean.</title>
        <authorList>
            <consortium name="DOE Joint Genome Institute"/>
            <person name="Mock T."/>
            <person name="Otillar R.P."/>
            <person name="Strauss J."/>
            <person name="Dupont C."/>
            <person name="Frickenhaus S."/>
            <person name="Maumus F."/>
            <person name="Mcmullan M."/>
            <person name="Sanges R."/>
            <person name="Schmutz J."/>
            <person name="Toseland A."/>
            <person name="Valas R."/>
            <person name="Veluchamy A."/>
            <person name="Ward B.J."/>
            <person name="Allen A."/>
            <person name="Barry K."/>
            <person name="Falciatore A."/>
            <person name="Ferrante M."/>
            <person name="Fortunato A.E."/>
            <person name="Gloeckner G."/>
            <person name="Gruber A."/>
            <person name="Hipkin R."/>
            <person name="Janech M."/>
            <person name="Kroth P."/>
            <person name="Leese F."/>
            <person name="Lindquist E."/>
            <person name="Lyon B.R."/>
            <person name="Martin J."/>
            <person name="Mayer C."/>
            <person name="Parker M."/>
            <person name="Quesneville H."/>
            <person name="Raymond J."/>
            <person name="Uhlig C."/>
            <person name="Valentin K.U."/>
            <person name="Worden A.Z."/>
            <person name="Armbrust E.V."/>
            <person name="Bowler C."/>
            <person name="Green B."/>
            <person name="Moulton V."/>
            <person name="Van Oosterhout C."/>
            <person name="Grigoriev I."/>
        </authorList>
    </citation>
    <scope>NUCLEOTIDE SEQUENCE [LARGE SCALE GENOMIC DNA]</scope>
    <source>
        <strain evidence="5 6">CCMP1102</strain>
    </source>
</reference>
<dbReference type="Gene3D" id="3.40.50.1220">
    <property type="entry name" value="TPP-binding domain"/>
    <property type="match status" value="1"/>
</dbReference>
<keyword evidence="2" id="KW-0520">NAD</keyword>
<feature type="domain" description="Deacetylase sirtuin-type" evidence="4">
    <location>
        <begin position="1"/>
        <end position="279"/>
    </location>
</feature>
<feature type="binding site" evidence="3">
    <location>
        <position position="115"/>
    </location>
    <ligand>
        <name>Zn(2+)</name>
        <dbReference type="ChEBI" id="CHEBI:29105"/>
    </ligand>
</feature>